<reference evidence="2" key="2">
    <citation type="submission" date="2020-09" db="EMBL/GenBank/DDBJ databases">
        <authorList>
            <person name="Sun Q."/>
            <person name="Ohkuma M."/>
        </authorList>
    </citation>
    <scope>NUCLEOTIDE SEQUENCE</scope>
    <source>
        <strain evidence="2">JCM 4654</strain>
    </source>
</reference>
<dbReference type="EMBL" id="BMVF01000002">
    <property type="protein sequence ID" value="GHD84984.1"/>
    <property type="molecule type" value="Genomic_DNA"/>
</dbReference>
<organism evidence="2 3">
    <name type="scientific">Streptomyces naganishii JCM 4654</name>
    <dbReference type="NCBI Taxonomy" id="1306179"/>
    <lineage>
        <taxon>Bacteria</taxon>
        <taxon>Bacillati</taxon>
        <taxon>Actinomycetota</taxon>
        <taxon>Actinomycetes</taxon>
        <taxon>Kitasatosporales</taxon>
        <taxon>Streptomycetaceae</taxon>
        <taxon>Streptomyces</taxon>
    </lineage>
</organism>
<accession>A0A918XZU2</accession>
<dbReference type="InterPro" id="IPR001387">
    <property type="entry name" value="Cro/C1-type_HTH"/>
</dbReference>
<keyword evidence="3" id="KW-1185">Reference proteome</keyword>
<proteinExistence type="predicted"/>
<feature type="domain" description="HTH cro/C1-type" evidence="1">
    <location>
        <begin position="34"/>
        <end position="88"/>
    </location>
</feature>
<dbReference type="PROSITE" id="PS50943">
    <property type="entry name" value="HTH_CROC1"/>
    <property type="match status" value="1"/>
</dbReference>
<gene>
    <name evidence="2" type="ORF">GCM10010508_06930</name>
</gene>
<dbReference type="SMART" id="SM00530">
    <property type="entry name" value="HTH_XRE"/>
    <property type="match status" value="1"/>
</dbReference>
<sequence length="430" mass="48032">MEHDASPHAGPPAPHLQGGALMLEEAEEIGRRARRARLRLGMTQADLAAALGKTQGWVSKMERGHIELDRVGLLNLLASELHVHPNDLIGRPYNSSPAENQWQVSAAAIMRELRRYDLAPVFDGNPRPAGQLWQETTRLHRLRDAAANVAIMQVLPDLFRETRALAEVATGHEQEEAYGIYAVCCKFAHTAAHALGHPELVAMACERAAWSARLSGDPVMPAVADWMRVWDMWATADWDDAIALSDKAIRNVQQEYDRGEPLAVRAWGSLQLRAAVSAARAGRKAEAKDRIKHARGAAKRMTEAAGPPIYDRHSLTFSPGNVQIHAISVALEMHEQREALSINRRTSKELIESLPNSRQGHHHMDLARAWLWDGNRDKSLKELEKAETIAPQLVRNHPIARSTLRSIVYAERASTREKLRRMSDRFHLDG</sequence>
<evidence type="ECO:0000259" key="1">
    <source>
        <dbReference type="PROSITE" id="PS50943"/>
    </source>
</evidence>
<dbReference type="Pfam" id="PF13560">
    <property type="entry name" value="HTH_31"/>
    <property type="match status" value="1"/>
</dbReference>
<evidence type="ECO:0000313" key="3">
    <source>
        <dbReference type="Proteomes" id="UP000608955"/>
    </source>
</evidence>
<dbReference type="SUPFAM" id="SSF47413">
    <property type="entry name" value="lambda repressor-like DNA-binding domains"/>
    <property type="match status" value="1"/>
</dbReference>
<reference evidence="2" key="1">
    <citation type="journal article" date="2014" name="Int. J. Syst. Evol. Microbiol.">
        <title>Complete genome sequence of Corynebacterium casei LMG S-19264T (=DSM 44701T), isolated from a smear-ripened cheese.</title>
        <authorList>
            <consortium name="US DOE Joint Genome Institute (JGI-PGF)"/>
            <person name="Walter F."/>
            <person name="Albersmeier A."/>
            <person name="Kalinowski J."/>
            <person name="Ruckert C."/>
        </authorList>
    </citation>
    <scope>NUCLEOTIDE SEQUENCE</scope>
    <source>
        <strain evidence="2">JCM 4654</strain>
    </source>
</reference>
<protein>
    <recommendedName>
        <fullName evidence="1">HTH cro/C1-type domain-containing protein</fullName>
    </recommendedName>
</protein>
<dbReference type="Proteomes" id="UP000608955">
    <property type="component" value="Unassembled WGS sequence"/>
</dbReference>
<dbReference type="Gene3D" id="1.10.260.40">
    <property type="entry name" value="lambda repressor-like DNA-binding domains"/>
    <property type="match status" value="1"/>
</dbReference>
<comment type="caution">
    <text evidence="2">The sequence shown here is derived from an EMBL/GenBank/DDBJ whole genome shotgun (WGS) entry which is preliminary data.</text>
</comment>
<dbReference type="InterPro" id="IPR010982">
    <property type="entry name" value="Lambda_DNA-bd_dom_sf"/>
</dbReference>
<dbReference type="CDD" id="cd00093">
    <property type="entry name" value="HTH_XRE"/>
    <property type="match status" value="1"/>
</dbReference>
<dbReference type="GO" id="GO:0003677">
    <property type="term" value="F:DNA binding"/>
    <property type="evidence" value="ECO:0007669"/>
    <property type="project" value="InterPro"/>
</dbReference>
<dbReference type="AlphaFoldDB" id="A0A918XZU2"/>
<evidence type="ECO:0000313" key="2">
    <source>
        <dbReference type="EMBL" id="GHD84984.1"/>
    </source>
</evidence>
<name>A0A918XZU2_9ACTN</name>